<dbReference type="SUPFAM" id="SSF56935">
    <property type="entry name" value="Porins"/>
    <property type="match status" value="1"/>
</dbReference>
<accession>A0AAJ5WQI0</accession>
<comment type="similarity">
    <text evidence="1">Belongs to the TonB-dependent receptor family.</text>
</comment>
<dbReference type="AlphaFoldDB" id="A0AAJ5WQI0"/>
<dbReference type="GO" id="GO:0009279">
    <property type="term" value="C:cell outer membrane"/>
    <property type="evidence" value="ECO:0007669"/>
    <property type="project" value="UniProtKB-SubCell"/>
</dbReference>
<keyword evidence="1" id="KW-0812">Transmembrane</keyword>
<organism evidence="3 4">
    <name type="scientific">Candidatus Pseudobacter hemicellulosilyticus</name>
    <dbReference type="NCBI Taxonomy" id="3121375"/>
    <lineage>
        <taxon>Bacteria</taxon>
        <taxon>Pseudomonadati</taxon>
        <taxon>Bacteroidota</taxon>
        <taxon>Chitinophagia</taxon>
        <taxon>Chitinophagales</taxon>
        <taxon>Chitinophagaceae</taxon>
        <taxon>Pseudobacter</taxon>
    </lineage>
</organism>
<dbReference type="Pfam" id="PF07715">
    <property type="entry name" value="Plug"/>
    <property type="match status" value="1"/>
</dbReference>
<dbReference type="EMBL" id="CP119311">
    <property type="protein sequence ID" value="WEK33853.1"/>
    <property type="molecule type" value="Genomic_DNA"/>
</dbReference>
<dbReference type="InterPro" id="IPR039426">
    <property type="entry name" value="TonB-dep_rcpt-like"/>
</dbReference>
<dbReference type="FunFam" id="2.170.130.10:FF:000003">
    <property type="entry name" value="SusC/RagA family TonB-linked outer membrane protein"/>
    <property type="match status" value="1"/>
</dbReference>
<dbReference type="InterPro" id="IPR037066">
    <property type="entry name" value="Plug_dom_sf"/>
</dbReference>
<dbReference type="InterPro" id="IPR023997">
    <property type="entry name" value="TonB-dep_OMP_SusC/RagA_CS"/>
</dbReference>
<dbReference type="Gene3D" id="2.60.40.1120">
    <property type="entry name" value="Carboxypeptidase-like, regulatory domain"/>
    <property type="match status" value="1"/>
</dbReference>
<gene>
    <name evidence="3" type="ORF">P0Y53_15295</name>
</gene>
<dbReference type="NCBIfam" id="TIGR04057">
    <property type="entry name" value="SusC_RagA_signa"/>
    <property type="match status" value="1"/>
</dbReference>
<dbReference type="InterPro" id="IPR012910">
    <property type="entry name" value="Plug_dom"/>
</dbReference>
<dbReference type="NCBIfam" id="TIGR04056">
    <property type="entry name" value="OMP_RagA_SusC"/>
    <property type="match status" value="1"/>
</dbReference>
<dbReference type="Pfam" id="PF13715">
    <property type="entry name" value="CarbopepD_reg_2"/>
    <property type="match status" value="1"/>
</dbReference>
<dbReference type="PROSITE" id="PS52016">
    <property type="entry name" value="TONB_DEPENDENT_REC_3"/>
    <property type="match status" value="1"/>
</dbReference>
<evidence type="ECO:0000313" key="3">
    <source>
        <dbReference type="EMBL" id="WEK33853.1"/>
    </source>
</evidence>
<dbReference type="Gene3D" id="3.55.50.30">
    <property type="match status" value="1"/>
</dbReference>
<protein>
    <submittedName>
        <fullName evidence="3">TonB-dependent receptor</fullName>
    </submittedName>
</protein>
<dbReference type="Gene3D" id="2.170.130.10">
    <property type="entry name" value="TonB-dependent receptor, plug domain"/>
    <property type="match status" value="1"/>
</dbReference>
<evidence type="ECO:0000259" key="2">
    <source>
        <dbReference type="Pfam" id="PF07715"/>
    </source>
</evidence>
<comment type="subcellular location">
    <subcellularLocation>
        <location evidence="1">Cell outer membrane</location>
        <topology evidence="1">Multi-pass membrane protein</topology>
    </subcellularLocation>
</comment>
<sequence length="1135" mass="125142">MKHLLANGKNSLGRYARMLVFFLTTCALIVPAHAGESQILKETTVTAKFSGGTLDAAISELQKLTRIPFAYDRQLLSSYRVGSMNFEKERLDKVLSRLLANKSLGFEEVNRIVVISKRETGPRTNKQVVNADITVSGNVKDENNIPMSGVTVAIEGTTTMTSTDPDGQYKILVKSAEAVLSFSYIGYATELVTVGSKTTINLQMKPGVTKDLEEVAVVGFGTRQKKVSLVGAQSTVNPQELRQPVANVSTMLAGRVAGVVGVQRSGEPGKSSADIWIRGIATGFGNSSSPLILVDGVERDINTIDPEDIESFTVLKDASGTAVYGVRGANGVIFIKTKSGKVGKAQIFFDYSEGINTFTKRPEMLGGIDYMNLVNEAKTTRNEEPMYTQEYIDKTRSGLDPLVYPNVDWMDAVFNDIGSTRKANVNISGGVDNAQYYVSLAYFGESSFLKTDDMAQYNSKLHYDRYNVTTKLNLKLTKTTKAEVGVMGYFSTRNAPYEAPSTIFASAMATTPVMYPIMYPGGIVPGVTSNGASINPYVQLTRNGYRTENQNQLYSNLRLTQDLDAVTRGLSATVMVAFDAFNSLTIRRAKRDDTYFVDVNSPYNADGSLNLIRTWTSSQPYLGFSKDNGGNRQTYGEAAINYSREFGAHKVSGMLLGYASSKSDAFAGDITGSIPSRLMGLAGRATYSYDDRYFVEFNGGYNGSELFAPNNRYGFFPAVGAAWVISNEKFFDPFLDVVSFLKLRYSYGKSGLGLITSGARRFAYVTEVSDGAAGYDFNKTTISSGSVQKGIVVTDYAVPDMSWSTSLKQNLGFEAKFLRDRLSVIVDFFTEKRTGIFMQRQSAVIFNGLQKQLWGNLGAVNNKGIDATMEYNTRIGNDWSINIRGNITFNKDKVVENDMPPQAFPWLERRGDNALARYGYQATGLFVDQKEIDESAVPGEKSKVMPGDIKYKDMNGDGVIDANDKVKIGRGDLPSMVYGFGFNIGYKKFQVGVLFQGIDNADRMLQGRAIMPFDASDASNAYAQALDRWTIENPSQDAFYPRLAYGEDRNFNNTQASSWWVKDVSFIRLKTAMVSYNLPAEMLSRYGIRNASIYLQGINLLTFTQFKLWDPELNTDNGISYPNVRTISLGVNLKF</sequence>
<keyword evidence="1" id="KW-0998">Cell outer membrane</keyword>
<keyword evidence="1" id="KW-0472">Membrane</keyword>
<keyword evidence="1" id="KW-1134">Transmembrane beta strand</keyword>
<evidence type="ECO:0000313" key="4">
    <source>
        <dbReference type="Proteomes" id="UP001220610"/>
    </source>
</evidence>
<dbReference type="SUPFAM" id="SSF49464">
    <property type="entry name" value="Carboxypeptidase regulatory domain-like"/>
    <property type="match status" value="1"/>
</dbReference>
<dbReference type="Proteomes" id="UP001220610">
    <property type="component" value="Chromosome"/>
</dbReference>
<dbReference type="InterPro" id="IPR023996">
    <property type="entry name" value="TonB-dep_OMP_SusC/RagA"/>
</dbReference>
<dbReference type="InterPro" id="IPR008969">
    <property type="entry name" value="CarboxyPept-like_regulatory"/>
</dbReference>
<keyword evidence="1" id="KW-0813">Transport</keyword>
<reference evidence="3" key="1">
    <citation type="submission" date="2023-03" db="EMBL/GenBank/DDBJ databases">
        <title>Andean soil-derived lignocellulolytic bacterial consortium as a source of novel taxa and putative plastic-active enzymes.</title>
        <authorList>
            <person name="Diaz-Garcia L."/>
            <person name="Chuvochina M."/>
            <person name="Feuerriegel G."/>
            <person name="Bunk B."/>
            <person name="Sproer C."/>
            <person name="Streit W.R."/>
            <person name="Rodriguez L.M."/>
            <person name="Overmann J."/>
            <person name="Jimenez D.J."/>
        </authorList>
    </citation>
    <scope>NUCLEOTIDE SEQUENCE</scope>
    <source>
        <strain evidence="3">MAG 7</strain>
    </source>
</reference>
<name>A0AAJ5WQI0_9BACT</name>
<proteinExistence type="inferred from homology"/>
<evidence type="ECO:0000256" key="1">
    <source>
        <dbReference type="PROSITE-ProRule" id="PRU01360"/>
    </source>
</evidence>
<keyword evidence="3" id="KW-0675">Receptor</keyword>
<feature type="domain" description="TonB-dependent receptor plug" evidence="2">
    <location>
        <begin position="229"/>
        <end position="332"/>
    </location>
</feature>